<gene>
    <name evidence="1" type="ORF">BFJ68_g3177</name>
</gene>
<dbReference type="AlphaFoldDB" id="A0A420PNR7"/>
<evidence type="ECO:0000313" key="1">
    <source>
        <dbReference type="EMBL" id="RKL19698.1"/>
    </source>
</evidence>
<protein>
    <submittedName>
        <fullName evidence="1">Uncharacterized protein</fullName>
    </submittedName>
</protein>
<organism evidence="1 2">
    <name type="scientific">Fusarium oxysporum</name>
    <name type="common">Fusarium vascular wilt</name>
    <dbReference type="NCBI Taxonomy" id="5507"/>
    <lineage>
        <taxon>Eukaryota</taxon>
        <taxon>Fungi</taxon>
        <taxon>Dikarya</taxon>
        <taxon>Ascomycota</taxon>
        <taxon>Pezizomycotina</taxon>
        <taxon>Sordariomycetes</taxon>
        <taxon>Hypocreomycetidae</taxon>
        <taxon>Hypocreales</taxon>
        <taxon>Nectriaceae</taxon>
        <taxon>Fusarium</taxon>
        <taxon>Fusarium oxysporum species complex</taxon>
    </lineage>
</organism>
<accession>A0A420PNR7</accession>
<comment type="caution">
    <text evidence="1">The sequence shown here is derived from an EMBL/GenBank/DDBJ whole genome shotgun (WGS) entry which is preliminary data.</text>
</comment>
<name>A0A420PNR7_FUSOX</name>
<dbReference type="EMBL" id="MRCY01000010">
    <property type="protein sequence ID" value="RKL19698.1"/>
    <property type="molecule type" value="Genomic_DNA"/>
</dbReference>
<proteinExistence type="predicted"/>
<evidence type="ECO:0000313" key="2">
    <source>
        <dbReference type="Proteomes" id="UP000285860"/>
    </source>
</evidence>
<sequence>MVTTTPAPFPHQLSLADLCQTASTMCTCLMIKYTCECVKPMEFVQCEYAIASGQNIKCRPITKQLGKFFTSYCPGHLVYPDAARKYFSDAPPE</sequence>
<reference evidence="1 2" key="1">
    <citation type="journal article" date="2018" name="Sci. Rep.">
        <title>Characterisation of pathogen-specific regions and novel effector candidates in Fusarium oxysporum f. sp. cepae.</title>
        <authorList>
            <person name="Armitage A.D."/>
            <person name="Taylor A."/>
            <person name="Sobczyk M.K."/>
            <person name="Baxter L."/>
            <person name="Greenfield B.P."/>
            <person name="Bates H.J."/>
            <person name="Wilson F."/>
            <person name="Jackson A.C."/>
            <person name="Ott S."/>
            <person name="Harrison R.J."/>
            <person name="Clarkson J.P."/>
        </authorList>
    </citation>
    <scope>NUCLEOTIDE SEQUENCE [LARGE SCALE GENOMIC DNA]</scope>
    <source>
        <strain evidence="1 2">Fo_A28</strain>
    </source>
</reference>
<dbReference type="Proteomes" id="UP000285860">
    <property type="component" value="Unassembled WGS sequence"/>
</dbReference>